<evidence type="ECO:0000313" key="7">
    <source>
        <dbReference type="EMBL" id="KAJ0405965.1"/>
    </source>
</evidence>
<dbReference type="PANTHER" id="PTHR44329:SF214">
    <property type="entry name" value="PROTEIN KINASE DOMAIN-CONTAINING PROTEIN"/>
    <property type="match status" value="1"/>
</dbReference>
<comment type="similarity">
    <text evidence="1">Belongs to the protein kinase superfamily. TKL Ser/Thr protein kinase family. ROCO subfamily.</text>
</comment>
<dbReference type="PANTHER" id="PTHR44329">
    <property type="entry name" value="SERINE/THREONINE-PROTEIN KINASE TNNI3K-RELATED"/>
    <property type="match status" value="1"/>
</dbReference>
<sequence length="615" mass="68936">MSLLDAVGVVKQIYDAARDLQGGHDLIVRLHRRLEDLVHDMNTYEQRGLVVQQELLTQFKALADNVLTFVRRYQRKKLVYRILLYPRTRDRAQEFHDEISQFFKRFHLAMGAAFMDFQQRDAEWKEQLAQDVARYESLLSALVANPAALLREIDTPQKQREALTVWQTDAAKSDNQAPANSLADRALDTLRRHSRGVSVAAPPAWFLHEADVEIDGEPIGSGSFGQVFLGVWNEHTQVAVKRLLSVDERMRRDFRMEIESWWRINRHAFVLKMFGACDVSDAPFIVCEYAPHGSLERFLVATPDNERHRWRLLYEAAQGLHFLHQHKLIHGDIKCNNILVGEDKRARLADFGMSFTRANSATMSAKRPTGATRWKAPECMDGESPTAASDWFAFGMTVLEAESGRVPWANVAEDAIVIDNVRRGKLPPRPANVSDQAWELVAELCQRDARARLAGKQAISRLKVLAEQSVAADASTAGPTYQTPTTGRSARMEKRVAALGMRHVPARESWFFLGDSGVGKTTLFNLLSASKSSQEFGHGFQRAVANGVTLIDTPGLSNAAVAVEVARKTSMFDTSSVCLVPKIPELEDAPHGAARLPSNVEHFMRDQAPSFEVSR</sequence>
<comment type="caution">
    <text evidence="7">The sequence shown here is derived from an EMBL/GenBank/DDBJ whole genome shotgun (WGS) entry which is preliminary data.</text>
</comment>
<dbReference type="Gene3D" id="1.10.510.10">
    <property type="entry name" value="Transferase(Phosphotransferase) domain 1"/>
    <property type="match status" value="1"/>
</dbReference>
<dbReference type="CDD" id="cd00882">
    <property type="entry name" value="Ras_like_GTPase"/>
    <property type="match status" value="1"/>
</dbReference>
<dbReference type="CDD" id="cd21037">
    <property type="entry name" value="MLKL_NTD"/>
    <property type="match status" value="1"/>
</dbReference>
<evidence type="ECO:0000313" key="8">
    <source>
        <dbReference type="Proteomes" id="UP001209570"/>
    </source>
</evidence>
<keyword evidence="8" id="KW-1185">Reference proteome</keyword>
<keyword evidence="2" id="KW-0418">Kinase</keyword>
<dbReference type="InterPro" id="IPR036537">
    <property type="entry name" value="Adaptor_Cbl_N_dom_sf"/>
</dbReference>
<dbReference type="Gene3D" id="3.30.200.20">
    <property type="entry name" value="Phosphorylase Kinase, domain 1"/>
    <property type="match status" value="1"/>
</dbReference>
<dbReference type="Proteomes" id="UP001209570">
    <property type="component" value="Unassembled WGS sequence"/>
</dbReference>
<reference evidence="7" key="1">
    <citation type="submission" date="2021-12" db="EMBL/GenBank/DDBJ databases">
        <title>Prjna785345.</title>
        <authorList>
            <person name="Rujirawat T."/>
            <person name="Krajaejun T."/>
        </authorList>
    </citation>
    <scope>NUCLEOTIDE SEQUENCE</scope>
    <source>
        <strain evidence="7">Pi057C3</strain>
    </source>
</reference>
<keyword evidence="3 5" id="KW-0547">Nucleotide-binding</keyword>
<name>A0AAD5LMA0_PYTIN</name>
<dbReference type="Pfam" id="PF07714">
    <property type="entry name" value="PK_Tyr_Ser-Thr"/>
    <property type="match status" value="1"/>
</dbReference>
<organism evidence="7 8">
    <name type="scientific">Pythium insidiosum</name>
    <name type="common">Pythiosis disease agent</name>
    <dbReference type="NCBI Taxonomy" id="114742"/>
    <lineage>
        <taxon>Eukaryota</taxon>
        <taxon>Sar</taxon>
        <taxon>Stramenopiles</taxon>
        <taxon>Oomycota</taxon>
        <taxon>Peronosporomycetes</taxon>
        <taxon>Pythiales</taxon>
        <taxon>Pythiaceae</taxon>
        <taxon>Pythium</taxon>
    </lineage>
</organism>
<accession>A0AAD5LMA0</accession>
<keyword evidence="2" id="KW-0723">Serine/threonine-protein kinase</keyword>
<dbReference type="EMBL" id="JAKCXM010000038">
    <property type="protein sequence ID" value="KAJ0405965.1"/>
    <property type="molecule type" value="Genomic_DNA"/>
</dbReference>
<dbReference type="SMART" id="SM00220">
    <property type="entry name" value="S_TKc"/>
    <property type="match status" value="1"/>
</dbReference>
<evidence type="ECO:0000256" key="3">
    <source>
        <dbReference type="ARBA" id="ARBA00022741"/>
    </source>
</evidence>
<evidence type="ECO:0000256" key="1">
    <source>
        <dbReference type="ARBA" id="ARBA00008171"/>
    </source>
</evidence>
<dbReference type="AlphaFoldDB" id="A0AAD5LMA0"/>
<evidence type="ECO:0000259" key="6">
    <source>
        <dbReference type="PROSITE" id="PS50011"/>
    </source>
</evidence>
<keyword evidence="4 5" id="KW-0067">ATP-binding</keyword>
<dbReference type="InterPro" id="IPR017441">
    <property type="entry name" value="Protein_kinase_ATP_BS"/>
</dbReference>
<dbReference type="InterPro" id="IPR051681">
    <property type="entry name" value="Ser/Thr_Kinases-Pseudokinases"/>
</dbReference>
<dbReference type="GO" id="GO:0004674">
    <property type="term" value="F:protein serine/threonine kinase activity"/>
    <property type="evidence" value="ECO:0007669"/>
    <property type="project" value="UniProtKB-KW"/>
</dbReference>
<evidence type="ECO:0000256" key="2">
    <source>
        <dbReference type="ARBA" id="ARBA00022527"/>
    </source>
</evidence>
<dbReference type="PROSITE" id="PS00108">
    <property type="entry name" value="PROTEIN_KINASE_ST"/>
    <property type="match status" value="1"/>
</dbReference>
<dbReference type="InterPro" id="IPR000719">
    <property type="entry name" value="Prot_kinase_dom"/>
</dbReference>
<dbReference type="Gene3D" id="1.20.930.20">
    <property type="entry name" value="Adaptor protein Cbl, N-terminal domain"/>
    <property type="match status" value="1"/>
</dbReference>
<feature type="domain" description="Protein kinase" evidence="6">
    <location>
        <begin position="213"/>
        <end position="465"/>
    </location>
</feature>
<evidence type="ECO:0000256" key="5">
    <source>
        <dbReference type="PROSITE-ProRule" id="PRU10141"/>
    </source>
</evidence>
<evidence type="ECO:0000256" key="4">
    <source>
        <dbReference type="ARBA" id="ARBA00022840"/>
    </source>
</evidence>
<dbReference type="InterPro" id="IPR008271">
    <property type="entry name" value="Ser/Thr_kinase_AS"/>
</dbReference>
<dbReference type="InterPro" id="IPR011009">
    <property type="entry name" value="Kinase-like_dom_sf"/>
</dbReference>
<dbReference type="GO" id="GO:0005524">
    <property type="term" value="F:ATP binding"/>
    <property type="evidence" value="ECO:0007669"/>
    <property type="project" value="UniProtKB-UniRule"/>
</dbReference>
<gene>
    <name evidence="7" type="ORF">P43SY_005531</name>
</gene>
<dbReference type="InterPro" id="IPR059179">
    <property type="entry name" value="MLKL-like_MCAfunc"/>
</dbReference>
<dbReference type="InterPro" id="IPR027417">
    <property type="entry name" value="P-loop_NTPase"/>
</dbReference>
<dbReference type="InterPro" id="IPR001245">
    <property type="entry name" value="Ser-Thr/Tyr_kinase_cat_dom"/>
</dbReference>
<dbReference type="PROSITE" id="PS50011">
    <property type="entry name" value="PROTEIN_KINASE_DOM"/>
    <property type="match status" value="1"/>
</dbReference>
<feature type="binding site" evidence="5">
    <location>
        <position position="241"/>
    </location>
    <ligand>
        <name>ATP</name>
        <dbReference type="ChEBI" id="CHEBI:30616"/>
    </ligand>
</feature>
<keyword evidence="2" id="KW-0808">Transferase</keyword>
<proteinExistence type="inferred from homology"/>
<protein>
    <recommendedName>
        <fullName evidence="6">Protein kinase domain-containing protein</fullName>
    </recommendedName>
</protein>
<dbReference type="SUPFAM" id="SSF52540">
    <property type="entry name" value="P-loop containing nucleoside triphosphate hydrolases"/>
    <property type="match status" value="1"/>
</dbReference>
<dbReference type="Gene3D" id="3.40.50.300">
    <property type="entry name" value="P-loop containing nucleotide triphosphate hydrolases"/>
    <property type="match status" value="1"/>
</dbReference>
<dbReference type="GO" id="GO:0007166">
    <property type="term" value="P:cell surface receptor signaling pathway"/>
    <property type="evidence" value="ECO:0007669"/>
    <property type="project" value="InterPro"/>
</dbReference>
<dbReference type="PROSITE" id="PS00107">
    <property type="entry name" value="PROTEIN_KINASE_ATP"/>
    <property type="match status" value="1"/>
</dbReference>
<dbReference type="SUPFAM" id="SSF56112">
    <property type="entry name" value="Protein kinase-like (PK-like)"/>
    <property type="match status" value="1"/>
</dbReference>